<dbReference type="CDD" id="cd17557">
    <property type="entry name" value="REC_Rcp-like"/>
    <property type="match status" value="1"/>
</dbReference>
<dbReference type="SUPFAM" id="SSF52172">
    <property type="entry name" value="CheY-like"/>
    <property type="match status" value="1"/>
</dbReference>
<protein>
    <submittedName>
        <fullName evidence="3">Response regulator rcp1</fullName>
    </submittedName>
</protein>
<dbReference type="PANTHER" id="PTHR44520">
    <property type="entry name" value="RESPONSE REGULATOR RCP1-RELATED"/>
    <property type="match status" value="1"/>
</dbReference>
<dbReference type="Proteomes" id="UP000188273">
    <property type="component" value="Chromosome"/>
</dbReference>
<feature type="domain" description="Response regulatory" evidence="2">
    <location>
        <begin position="6"/>
        <end position="131"/>
    </location>
</feature>
<dbReference type="PROSITE" id="PS50110">
    <property type="entry name" value="RESPONSE_REGULATORY"/>
    <property type="match status" value="1"/>
</dbReference>
<accession>A0A1Q2HPC0</accession>
<dbReference type="Pfam" id="PF00072">
    <property type="entry name" value="Response_reg"/>
    <property type="match status" value="1"/>
</dbReference>
<gene>
    <name evidence="3" type="primary">rcp1_2</name>
    <name evidence="3" type="ORF">L21SP3_00924</name>
</gene>
<feature type="modified residue" description="4-aspartylphosphate" evidence="1">
    <location>
        <position position="64"/>
    </location>
</feature>
<dbReference type="EMBL" id="CP019633">
    <property type="protein sequence ID" value="AQQ09124.1"/>
    <property type="molecule type" value="Genomic_DNA"/>
</dbReference>
<dbReference type="OrthoDB" id="195863at2"/>
<dbReference type="GO" id="GO:0000160">
    <property type="term" value="P:phosphorelay signal transduction system"/>
    <property type="evidence" value="ECO:0007669"/>
    <property type="project" value="InterPro"/>
</dbReference>
<keyword evidence="4" id="KW-1185">Reference proteome</keyword>
<dbReference type="STRING" id="1940790.L21SP3_00924"/>
<proteinExistence type="predicted"/>
<name>A0A1Q2HPC0_9BACT</name>
<dbReference type="AlphaFoldDB" id="A0A1Q2HPC0"/>
<evidence type="ECO:0000313" key="3">
    <source>
        <dbReference type="EMBL" id="AQQ09124.1"/>
    </source>
</evidence>
<dbReference type="RefSeq" id="WP_077539595.1">
    <property type="nucleotide sequence ID" value="NZ_CP019633.1"/>
</dbReference>
<dbReference type="SMART" id="SM00448">
    <property type="entry name" value="REC"/>
    <property type="match status" value="1"/>
</dbReference>
<evidence type="ECO:0000256" key="1">
    <source>
        <dbReference type="PROSITE-ProRule" id="PRU00169"/>
    </source>
</evidence>
<organism evidence="3 4">
    <name type="scientific">Sedimentisphaera cyanobacteriorum</name>
    <dbReference type="NCBI Taxonomy" id="1940790"/>
    <lineage>
        <taxon>Bacteria</taxon>
        <taxon>Pseudomonadati</taxon>
        <taxon>Planctomycetota</taxon>
        <taxon>Phycisphaerae</taxon>
        <taxon>Sedimentisphaerales</taxon>
        <taxon>Sedimentisphaeraceae</taxon>
        <taxon>Sedimentisphaera</taxon>
    </lineage>
</organism>
<keyword evidence="1" id="KW-0597">Phosphoprotein</keyword>
<sequence length="144" mass="16108">MGKKVNILLAEDNPADKMLFEIGIKKSNMDAQIFWVTDGVQVMDFLHNAGDFADSPKPDIVILDLNMPRKDGREVVKEIKKNKLTEKIITIVFTTSDAETDRHVCIKAGADRFIIKPLEFDGITKIVKEIESIWLSSQSSSGTV</sequence>
<dbReference type="InterPro" id="IPR052893">
    <property type="entry name" value="TCS_response_regulator"/>
</dbReference>
<evidence type="ECO:0000313" key="4">
    <source>
        <dbReference type="Proteomes" id="UP000188273"/>
    </source>
</evidence>
<dbReference type="Gene3D" id="3.40.50.2300">
    <property type="match status" value="1"/>
</dbReference>
<reference evidence="4" key="1">
    <citation type="submission" date="2017-02" db="EMBL/GenBank/DDBJ databases">
        <title>Comparative genomics and description of representatives of a novel lineage of planctomycetes thriving in anoxic sediments.</title>
        <authorList>
            <person name="Spring S."/>
            <person name="Bunk B."/>
            <person name="Sproer C."/>
            <person name="Klenk H.-P."/>
        </authorList>
    </citation>
    <scope>NUCLEOTIDE SEQUENCE [LARGE SCALE GENOMIC DNA]</scope>
    <source>
        <strain evidence="4">L21-RPul-D3</strain>
    </source>
</reference>
<dbReference type="InterPro" id="IPR001789">
    <property type="entry name" value="Sig_transdc_resp-reg_receiver"/>
</dbReference>
<dbReference type="InterPro" id="IPR011006">
    <property type="entry name" value="CheY-like_superfamily"/>
</dbReference>
<dbReference type="KEGG" id="pbu:L21SP3_00924"/>
<evidence type="ECO:0000259" key="2">
    <source>
        <dbReference type="PROSITE" id="PS50110"/>
    </source>
</evidence>